<evidence type="ECO:0000256" key="1">
    <source>
        <dbReference type="SAM" id="MobiDB-lite"/>
    </source>
</evidence>
<feature type="compositionally biased region" description="Basic and acidic residues" evidence="1">
    <location>
        <begin position="145"/>
        <end position="154"/>
    </location>
</feature>
<comment type="caution">
    <text evidence="2">The sequence shown here is derived from an EMBL/GenBank/DDBJ whole genome shotgun (WGS) entry which is preliminary data.</text>
</comment>
<name>A0ABV0XFF8_9TELE</name>
<dbReference type="PANTHER" id="PTHR18937:SF147">
    <property type="entry name" value="STRUCTURAL MAINTENANCE OF CHROMOSOMES PROTEIN 1B"/>
    <property type="match status" value="1"/>
</dbReference>
<feature type="region of interest" description="Disordered" evidence="1">
    <location>
        <begin position="121"/>
        <end position="154"/>
    </location>
</feature>
<feature type="compositionally biased region" description="Basic and acidic residues" evidence="1">
    <location>
        <begin position="121"/>
        <end position="130"/>
    </location>
</feature>
<keyword evidence="3" id="KW-1185">Reference proteome</keyword>
<evidence type="ECO:0000313" key="3">
    <source>
        <dbReference type="Proteomes" id="UP001469553"/>
    </source>
</evidence>
<evidence type="ECO:0000313" key="2">
    <source>
        <dbReference type="EMBL" id="MEQ2280187.1"/>
    </source>
</evidence>
<proteinExistence type="predicted"/>
<dbReference type="Proteomes" id="UP001469553">
    <property type="component" value="Unassembled WGS sequence"/>
</dbReference>
<reference evidence="2 3" key="1">
    <citation type="submission" date="2021-06" db="EMBL/GenBank/DDBJ databases">
        <authorList>
            <person name="Palmer J.M."/>
        </authorList>
    </citation>
    <scope>NUCLEOTIDE SEQUENCE [LARGE SCALE GENOMIC DNA]</scope>
    <source>
        <strain evidence="2 3">AS_MEX2019</strain>
        <tissue evidence="2">Muscle</tissue>
    </source>
</reference>
<dbReference type="PANTHER" id="PTHR18937">
    <property type="entry name" value="STRUCTURAL MAINTENANCE OF CHROMOSOMES SMC FAMILY MEMBER"/>
    <property type="match status" value="1"/>
</dbReference>
<protein>
    <submittedName>
        <fullName evidence="2">Uncharacterized protein</fullName>
    </submittedName>
</protein>
<organism evidence="2 3">
    <name type="scientific">Ameca splendens</name>
    <dbReference type="NCBI Taxonomy" id="208324"/>
    <lineage>
        <taxon>Eukaryota</taxon>
        <taxon>Metazoa</taxon>
        <taxon>Chordata</taxon>
        <taxon>Craniata</taxon>
        <taxon>Vertebrata</taxon>
        <taxon>Euteleostomi</taxon>
        <taxon>Actinopterygii</taxon>
        <taxon>Neopterygii</taxon>
        <taxon>Teleostei</taxon>
        <taxon>Neoteleostei</taxon>
        <taxon>Acanthomorphata</taxon>
        <taxon>Ovalentaria</taxon>
        <taxon>Atherinomorphae</taxon>
        <taxon>Cyprinodontiformes</taxon>
        <taxon>Goodeidae</taxon>
        <taxon>Ameca</taxon>
    </lineage>
</organism>
<gene>
    <name evidence="2" type="ORF">AMECASPLE_017064</name>
</gene>
<dbReference type="EMBL" id="JAHRIP010001265">
    <property type="protein sequence ID" value="MEQ2280187.1"/>
    <property type="molecule type" value="Genomic_DNA"/>
</dbReference>
<sequence>MCAETALEQKRMARHNMLLACKIHDLPITLLSGSLNEISEVQLATDSASTSATMDIYEREAQLVIDYSELKEELMSLHNEKDIETRMEKMKESISSLEEMLHRTTPPNLKALEKMREVKDKLQEVSDEKNIPSGQEGSPLSCLPVEKKQFDKLR</sequence>
<accession>A0ABV0XFF8</accession>